<accession>A0A5J9UQ31</accession>
<protein>
    <submittedName>
        <fullName evidence="1">Uncharacterized protein</fullName>
    </submittedName>
</protein>
<dbReference type="Proteomes" id="UP000324897">
    <property type="component" value="Chromosome 2"/>
</dbReference>
<dbReference type="AlphaFoldDB" id="A0A5J9UQ31"/>
<reference evidence="1 2" key="1">
    <citation type="journal article" date="2019" name="Sci. Rep.">
        <title>A high-quality genome of Eragrostis curvula grass provides insights into Poaceae evolution and supports new strategies to enhance forage quality.</title>
        <authorList>
            <person name="Carballo J."/>
            <person name="Santos B.A.C.M."/>
            <person name="Zappacosta D."/>
            <person name="Garbus I."/>
            <person name="Selva J.P."/>
            <person name="Gallo C.A."/>
            <person name="Diaz A."/>
            <person name="Albertini E."/>
            <person name="Caccamo M."/>
            <person name="Echenique V."/>
        </authorList>
    </citation>
    <scope>NUCLEOTIDE SEQUENCE [LARGE SCALE GENOMIC DNA]</scope>
    <source>
        <strain evidence="2">cv. Victoria</strain>
        <tissue evidence="1">Leaf</tissue>
    </source>
</reference>
<dbReference type="EMBL" id="RWGY01000013">
    <property type="protein sequence ID" value="TVU25381.1"/>
    <property type="molecule type" value="Genomic_DNA"/>
</dbReference>
<organism evidence="1 2">
    <name type="scientific">Eragrostis curvula</name>
    <name type="common">weeping love grass</name>
    <dbReference type="NCBI Taxonomy" id="38414"/>
    <lineage>
        <taxon>Eukaryota</taxon>
        <taxon>Viridiplantae</taxon>
        <taxon>Streptophyta</taxon>
        <taxon>Embryophyta</taxon>
        <taxon>Tracheophyta</taxon>
        <taxon>Spermatophyta</taxon>
        <taxon>Magnoliopsida</taxon>
        <taxon>Liliopsida</taxon>
        <taxon>Poales</taxon>
        <taxon>Poaceae</taxon>
        <taxon>PACMAD clade</taxon>
        <taxon>Chloridoideae</taxon>
        <taxon>Eragrostideae</taxon>
        <taxon>Eragrostidinae</taxon>
        <taxon>Eragrostis</taxon>
    </lineage>
</organism>
<name>A0A5J9UQ31_9POAL</name>
<evidence type="ECO:0000313" key="1">
    <source>
        <dbReference type="EMBL" id="TVU25381.1"/>
    </source>
</evidence>
<evidence type="ECO:0000313" key="2">
    <source>
        <dbReference type="Proteomes" id="UP000324897"/>
    </source>
</evidence>
<feature type="non-terminal residue" evidence="1">
    <location>
        <position position="1"/>
    </location>
</feature>
<comment type="caution">
    <text evidence="1">The sequence shown here is derived from an EMBL/GenBank/DDBJ whole genome shotgun (WGS) entry which is preliminary data.</text>
</comment>
<gene>
    <name evidence="1" type="ORF">EJB05_27875</name>
</gene>
<sequence>MQHNKIFVCAPGEGTLGSLFSITDNGIALSAIEEYYSDEEDEEDMDEFYKDLKDEYRRFFYLPHGPHINLN</sequence>
<dbReference type="Gramene" id="TVU25381">
    <property type="protein sequence ID" value="TVU25381"/>
    <property type="gene ID" value="EJB05_27875"/>
</dbReference>
<proteinExistence type="predicted"/>
<keyword evidence="2" id="KW-1185">Reference proteome</keyword>